<keyword evidence="4" id="KW-0456">Lyase</keyword>
<dbReference type="OrthoDB" id="9807246at2"/>
<keyword evidence="7" id="KW-1185">Reference proteome</keyword>
<protein>
    <submittedName>
        <fullName evidence="6">Aldehyde-activating protein</fullName>
    </submittedName>
</protein>
<accession>A0A0H1RB43</accession>
<dbReference type="Gene3D" id="3.90.1590.10">
    <property type="entry name" value="glutathione-dependent formaldehyde- activating enzyme (gfa)"/>
    <property type="match status" value="1"/>
</dbReference>
<dbReference type="PANTHER" id="PTHR33337:SF40">
    <property type="entry name" value="CENP-V_GFA DOMAIN-CONTAINING PROTEIN-RELATED"/>
    <property type="match status" value="1"/>
</dbReference>
<gene>
    <name evidence="6" type="ORF">AA309_16910</name>
</gene>
<proteinExistence type="inferred from homology"/>
<dbReference type="InterPro" id="IPR011057">
    <property type="entry name" value="Mss4-like_sf"/>
</dbReference>
<comment type="similarity">
    <text evidence="1">Belongs to the Gfa family.</text>
</comment>
<evidence type="ECO:0000256" key="1">
    <source>
        <dbReference type="ARBA" id="ARBA00005495"/>
    </source>
</evidence>
<dbReference type="Pfam" id="PF04828">
    <property type="entry name" value="GFA"/>
    <property type="match status" value="1"/>
</dbReference>
<evidence type="ECO:0000313" key="6">
    <source>
        <dbReference type="EMBL" id="KLK92091.1"/>
    </source>
</evidence>
<comment type="caution">
    <text evidence="6">The sequence shown here is derived from an EMBL/GenBank/DDBJ whole genome shotgun (WGS) entry which is preliminary data.</text>
</comment>
<evidence type="ECO:0000256" key="2">
    <source>
        <dbReference type="ARBA" id="ARBA00022723"/>
    </source>
</evidence>
<evidence type="ECO:0000256" key="3">
    <source>
        <dbReference type="ARBA" id="ARBA00022833"/>
    </source>
</evidence>
<keyword evidence="3" id="KW-0862">Zinc</keyword>
<dbReference type="SUPFAM" id="SSF51316">
    <property type="entry name" value="Mss4-like"/>
    <property type="match status" value="1"/>
</dbReference>
<evidence type="ECO:0000256" key="4">
    <source>
        <dbReference type="ARBA" id="ARBA00023239"/>
    </source>
</evidence>
<evidence type="ECO:0000313" key="7">
    <source>
        <dbReference type="Proteomes" id="UP000035489"/>
    </source>
</evidence>
<dbReference type="GO" id="GO:0016846">
    <property type="term" value="F:carbon-sulfur lyase activity"/>
    <property type="evidence" value="ECO:0007669"/>
    <property type="project" value="InterPro"/>
</dbReference>
<dbReference type="Proteomes" id="UP000035489">
    <property type="component" value="Unassembled WGS sequence"/>
</dbReference>
<reference evidence="6 7" key="1">
    <citation type="submission" date="2015-05" db="EMBL/GenBank/DDBJ databases">
        <title>Draft genome sequence of Microvirga vignae strain BR3299, a novel nitrogen fixing bacteria isolated from Brazil semi-aired region.</title>
        <authorList>
            <person name="Zilli J.E."/>
            <person name="Passos S.R."/>
            <person name="Leite J."/>
            <person name="Baldani J.I."/>
            <person name="Xavier G.R."/>
            <person name="Rumjaneck N.G."/>
            <person name="Simoes-Araujo J.L."/>
        </authorList>
    </citation>
    <scope>NUCLEOTIDE SEQUENCE [LARGE SCALE GENOMIC DNA]</scope>
    <source>
        <strain evidence="6 7">BR3299</strain>
    </source>
</reference>
<evidence type="ECO:0000259" key="5">
    <source>
        <dbReference type="PROSITE" id="PS51891"/>
    </source>
</evidence>
<feature type="domain" description="CENP-V/GFA" evidence="5">
    <location>
        <begin position="7"/>
        <end position="109"/>
    </location>
</feature>
<dbReference type="STRING" id="1225564.AA309_16910"/>
<dbReference type="PROSITE" id="PS51891">
    <property type="entry name" value="CENP_V_GFA"/>
    <property type="match status" value="1"/>
</dbReference>
<dbReference type="AlphaFoldDB" id="A0A0H1RB43"/>
<organism evidence="6 7">
    <name type="scientific">Microvirga vignae</name>
    <dbReference type="NCBI Taxonomy" id="1225564"/>
    <lineage>
        <taxon>Bacteria</taxon>
        <taxon>Pseudomonadati</taxon>
        <taxon>Pseudomonadota</taxon>
        <taxon>Alphaproteobacteria</taxon>
        <taxon>Hyphomicrobiales</taxon>
        <taxon>Methylobacteriaceae</taxon>
        <taxon>Microvirga</taxon>
    </lineage>
</organism>
<keyword evidence="2" id="KW-0479">Metal-binding</keyword>
<dbReference type="PANTHER" id="PTHR33337">
    <property type="entry name" value="GFA DOMAIN-CONTAINING PROTEIN"/>
    <property type="match status" value="1"/>
</dbReference>
<dbReference type="RefSeq" id="WP_047190177.1">
    <property type="nucleotide sequence ID" value="NZ_LCYG01000042.1"/>
</dbReference>
<name>A0A0H1RB43_9HYPH</name>
<dbReference type="InterPro" id="IPR006913">
    <property type="entry name" value="CENP-V/GFA"/>
</dbReference>
<sequence>MAEQNILTGGCACGQLTFQVRGAPKRVGLCHCMTCRKMSGSVFNAFAVFPADQVTISGESRGWEASPGSPRDRFCPRCGSQVFYWDGGDEIEIKLGAFDRTDVFTPTYETWTKRRESWLRTPDLISYPENRGERTS</sequence>
<dbReference type="GO" id="GO:0046872">
    <property type="term" value="F:metal ion binding"/>
    <property type="evidence" value="ECO:0007669"/>
    <property type="project" value="UniProtKB-KW"/>
</dbReference>
<dbReference type="EMBL" id="LCYG01000042">
    <property type="protein sequence ID" value="KLK92091.1"/>
    <property type="molecule type" value="Genomic_DNA"/>
</dbReference>
<dbReference type="PATRIC" id="fig|1225564.3.peg.4485"/>